<gene>
    <name evidence="6" type="ORF">A8145_29925</name>
</gene>
<dbReference type="Gene3D" id="1.10.357.10">
    <property type="entry name" value="Tetracycline Repressor, domain 2"/>
    <property type="match status" value="1"/>
</dbReference>
<dbReference type="Proteomes" id="UP000093737">
    <property type="component" value="Unassembled WGS sequence"/>
</dbReference>
<feature type="domain" description="HTH tetR-type" evidence="5">
    <location>
        <begin position="8"/>
        <end position="68"/>
    </location>
</feature>
<dbReference type="InterPro" id="IPR001647">
    <property type="entry name" value="HTH_TetR"/>
</dbReference>
<evidence type="ECO:0000259" key="5">
    <source>
        <dbReference type="PROSITE" id="PS50977"/>
    </source>
</evidence>
<dbReference type="GO" id="GO:0003677">
    <property type="term" value="F:DNA binding"/>
    <property type="evidence" value="ECO:0007669"/>
    <property type="project" value="UniProtKB-UniRule"/>
</dbReference>
<protein>
    <recommendedName>
        <fullName evidence="5">HTH tetR-type domain-containing protein</fullName>
    </recommendedName>
</protein>
<dbReference type="Pfam" id="PF00440">
    <property type="entry name" value="TetR_N"/>
    <property type="match status" value="1"/>
</dbReference>
<evidence type="ECO:0000256" key="4">
    <source>
        <dbReference type="PROSITE-ProRule" id="PRU00335"/>
    </source>
</evidence>
<dbReference type="PANTHER" id="PTHR47506">
    <property type="entry name" value="TRANSCRIPTIONAL REGULATORY PROTEIN"/>
    <property type="match status" value="1"/>
</dbReference>
<evidence type="ECO:0000256" key="1">
    <source>
        <dbReference type="ARBA" id="ARBA00023015"/>
    </source>
</evidence>
<dbReference type="PROSITE" id="PS50977">
    <property type="entry name" value="HTH_TETR_2"/>
    <property type="match status" value="1"/>
</dbReference>
<dbReference type="AlphaFoldDB" id="A0AA91F918"/>
<proteinExistence type="predicted"/>
<accession>A0AA91F918</accession>
<evidence type="ECO:0000313" key="7">
    <source>
        <dbReference type="Proteomes" id="UP000093737"/>
    </source>
</evidence>
<evidence type="ECO:0000313" key="6">
    <source>
        <dbReference type="EMBL" id="OBQ66643.1"/>
    </source>
</evidence>
<evidence type="ECO:0000256" key="2">
    <source>
        <dbReference type="ARBA" id="ARBA00023125"/>
    </source>
</evidence>
<name>A0AA91F918_RHILI</name>
<comment type="caution">
    <text evidence="6">The sequence shown here is derived from an EMBL/GenBank/DDBJ whole genome shotgun (WGS) entry which is preliminary data.</text>
</comment>
<reference evidence="6 7" key="1">
    <citation type="submission" date="2016-05" db="EMBL/GenBank/DDBJ databases">
        <authorList>
            <person name="Ramsay J.P."/>
        </authorList>
    </citation>
    <scope>NUCLEOTIDE SEQUENCE [LARGE SCALE GENOMIC DNA]</scope>
    <source>
        <strain evidence="6 7">NZP2042</strain>
    </source>
</reference>
<dbReference type="EMBL" id="LYTK01000010">
    <property type="protein sequence ID" value="OBQ66643.1"/>
    <property type="molecule type" value="Genomic_DNA"/>
</dbReference>
<keyword evidence="3" id="KW-0804">Transcription</keyword>
<dbReference type="SUPFAM" id="SSF46689">
    <property type="entry name" value="Homeodomain-like"/>
    <property type="match status" value="1"/>
</dbReference>
<dbReference type="PANTHER" id="PTHR47506:SF1">
    <property type="entry name" value="HTH-TYPE TRANSCRIPTIONAL REGULATOR YJDC"/>
    <property type="match status" value="1"/>
</dbReference>
<keyword evidence="1" id="KW-0805">Transcription regulation</keyword>
<dbReference type="InterPro" id="IPR009057">
    <property type="entry name" value="Homeodomain-like_sf"/>
</dbReference>
<evidence type="ECO:0000256" key="3">
    <source>
        <dbReference type="ARBA" id="ARBA00023163"/>
    </source>
</evidence>
<sequence length="204" mass="22404">MMEGMDETDTRQAIKDTALELLVRHGYRGTSFGDISAALGTTRANIHYHFGNKQTLVDEVLGDYMQETLSGLRAVWSAQGSSLSDQVEAMIAYSRARFSHFNPTGTEGRGWSLISRLRQDADLLGDRGRQMLGHFGVELSALFAEALSAADRRGELAPNVVPADAALLFAVIADNAAPITLAEGGFERLERTYRSLRQMIENRP</sequence>
<organism evidence="6 7">
    <name type="scientific">Rhizobium loti</name>
    <name type="common">Mesorhizobium loti</name>
    <dbReference type="NCBI Taxonomy" id="381"/>
    <lineage>
        <taxon>Bacteria</taxon>
        <taxon>Pseudomonadati</taxon>
        <taxon>Pseudomonadota</taxon>
        <taxon>Alphaproteobacteria</taxon>
        <taxon>Hyphomicrobiales</taxon>
        <taxon>Phyllobacteriaceae</taxon>
        <taxon>Mesorhizobium</taxon>
    </lineage>
</organism>
<feature type="DNA-binding region" description="H-T-H motif" evidence="4">
    <location>
        <begin position="31"/>
        <end position="50"/>
    </location>
</feature>
<keyword evidence="2 4" id="KW-0238">DNA-binding</keyword>
<dbReference type="InterPro" id="IPR036271">
    <property type="entry name" value="Tet_transcr_reg_TetR-rel_C_sf"/>
</dbReference>
<dbReference type="SUPFAM" id="SSF48498">
    <property type="entry name" value="Tetracyclin repressor-like, C-terminal domain"/>
    <property type="match status" value="1"/>
</dbReference>
<dbReference type="PRINTS" id="PR00455">
    <property type="entry name" value="HTHTETR"/>
</dbReference>